<dbReference type="InterPro" id="IPR051183">
    <property type="entry name" value="U1_U11-U12_snRNP_70-35kDa"/>
</dbReference>
<evidence type="ECO:0000256" key="3">
    <source>
        <dbReference type="ARBA" id="ARBA00023242"/>
    </source>
</evidence>
<dbReference type="GO" id="GO:0005685">
    <property type="term" value="C:U1 snRNP"/>
    <property type="evidence" value="ECO:0007669"/>
    <property type="project" value="TreeGrafter"/>
</dbReference>
<keyword evidence="3" id="KW-0539">Nucleus</keyword>
<dbReference type="Gene3D" id="3.30.70.330">
    <property type="match status" value="1"/>
</dbReference>
<dbReference type="PANTHER" id="PTHR13952">
    <property type="entry name" value="U1 SMALL NUCLEAR RIBONUCLEOPROTEIN 70 KD"/>
    <property type="match status" value="1"/>
</dbReference>
<dbReference type="Proteomes" id="UP000077755">
    <property type="component" value="Chromosome 7"/>
</dbReference>
<dbReference type="GO" id="GO:0071011">
    <property type="term" value="C:precatalytic spliceosome"/>
    <property type="evidence" value="ECO:0007669"/>
    <property type="project" value="TreeGrafter"/>
</dbReference>
<sequence>MGDYNDAFLRNNAAGGPANVQSRVKAQARTNVLQLKLIGQSHPTGLTNNLLKLFEPRPPLEFKPPPEKNKCPPYTGMAQYVPNFAEPSDAEYAPPVQKGETPTEKRARVHLLRLEEGAKRAAEELEKYDPSNDPNISGDPYKTLFVARLNYETTESRIKREFEAYGPIKRVGIIRVSQSGTQFCIWLGKIDEVFVSSCNLCLCVASVVPSFHNKVIHICLIAVFKGKKKWNYVLYCITNIMFWSLWQGD</sequence>
<reference evidence="7" key="2">
    <citation type="submission" date="2022-03" db="EMBL/GenBank/DDBJ databases">
        <title>Draft title - Genomic analysis of global carrot germplasm unveils the trajectory of domestication and the origin of high carotenoid orange carrot.</title>
        <authorList>
            <person name="Iorizzo M."/>
            <person name="Ellison S."/>
            <person name="Senalik D."/>
            <person name="Macko-Podgorni A."/>
            <person name="Grzebelus D."/>
            <person name="Bostan H."/>
            <person name="Rolling W."/>
            <person name="Curaba J."/>
            <person name="Simon P."/>
        </authorList>
    </citation>
    <scope>NUCLEOTIDE SEQUENCE</scope>
    <source>
        <tissue evidence="7">Leaf</tissue>
    </source>
</reference>
<evidence type="ECO:0000259" key="6">
    <source>
        <dbReference type="Pfam" id="PF12220"/>
    </source>
</evidence>
<evidence type="ECO:0000256" key="2">
    <source>
        <dbReference type="ARBA" id="ARBA00022884"/>
    </source>
</evidence>
<dbReference type="Pfam" id="PF00076">
    <property type="entry name" value="RRM_1"/>
    <property type="match status" value="1"/>
</dbReference>
<dbReference type="SUPFAM" id="SSF54928">
    <property type="entry name" value="RNA-binding domain, RBD"/>
    <property type="match status" value="1"/>
</dbReference>
<gene>
    <name evidence="7" type="ORF">DCAR_0729779</name>
</gene>
<dbReference type="GO" id="GO:0003729">
    <property type="term" value="F:mRNA binding"/>
    <property type="evidence" value="ECO:0007669"/>
    <property type="project" value="TreeGrafter"/>
</dbReference>
<evidence type="ECO:0000256" key="1">
    <source>
        <dbReference type="ARBA" id="ARBA00004123"/>
    </source>
</evidence>
<name>A0AAF1BAW1_DAUCS</name>
<dbReference type="EMBL" id="CP093349">
    <property type="protein sequence ID" value="WOH10312.1"/>
    <property type="molecule type" value="Genomic_DNA"/>
</dbReference>
<reference evidence="7" key="1">
    <citation type="journal article" date="2016" name="Nat. Genet.">
        <title>A high-quality carrot genome assembly provides new insights into carotenoid accumulation and asterid genome evolution.</title>
        <authorList>
            <person name="Iorizzo M."/>
            <person name="Ellison S."/>
            <person name="Senalik D."/>
            <person name="Zeng P."/>
            <person name="Satapoomin P."/>
            <person name="Huang J."/>
            <person name="Bowman M."/>
            <person name="Iovene M."/>
            <person name="Sanseverino W."/>
            <person name="Cavagnaro P."/>
            <person name="Yildiz M."/>
            <person name="Macko-Podgorni A."/>
            <person name="Moranska E."/>
            <person name="Grzebelus E."/>
            <person name="Grzebelus D."/>
            <person name="Ashrafi H."/>
            <person name="Zheng Z."/>
            <person name="Cheng S."/>
            <person name="Spooner D."/>
            <person name="Van Deynze A."/>
            <person name="Simon P."/>
        </authorList>
    </citation>
    <scope>NUCLEOTIDE SEQUENCE</scope>
    <source>
        <tissue evidence="7">Leaf</tissue>
    </source>
</reference>
<evidence type="ECO:0000259" key="5">
    <source>
        <dbReference type="Pfam" id="PF00076"/>
    </source>
</evidence>
<organism evidence="7 8">
    <name type="scientific">Daucus carota subsp. sativus</name>
    <name type="common">Carrot</name>
    <dbReference type="NCBI Taxonomy" id="79200"/>
    <lineage>
        <taxon>Eukaryota</taxon>
        <taxon>Viridiplantae</taxon>
        <taxon>Streptophyta</taxon>
        <taxon>Embryophyta</taxon>
        <taxon>Tracheophyta</taxon>
        <taxon>Spermatophyta</taxon>
        <taxon>Magnoliopsida</taxon>
        <taxon>eudicotyledons</taxon>
        <taxon>Gunneridae</taxon>
        <taxon>Pentapetalae</taxon>
        <taxon>asterids</taxon>
        <taxon>campanulids</taxon>
        <taxon>Apiales</taxon>
        <taxon>Apiaceae</taxon>
        <taxon>Apioideae</taxon>
        <taxon>Scandiceae</taxon>
        <taxon>Daucinae</taxon>
        <taxon>Daucus</taxon>
        <taxon>Daucus sect. Daucus</taxon>
    </lineage>
</organism>
<dbReference type="Pfam" id="PF12220">
    <property type="entry name" value="U1snRNP70_N"/>
    <property type="match status" value="1"/>
</dbReference>
<feature type="domain" description="RRM" evidence="5">
    <location>
        <begin position="144"/>
        <end position="178"/>
    </location>
</feature>
<keyword evidence="8" id="KW-1185">Reference proteome</keyword>
<evidence type="ECO:0000313" key="7">
    <source>
        <dbReference type="EMBL" id="WOH10312.1"/>
    </source>
</evidence>
<dbReference type="GO" id="GO:0000398">
    <property type="term" value="P:mRNA splicing, via spliceosome"/>
    <property type="evidence" value="ECO:0007669"/>
    <property type="project" value="TreeGrafter"/>
</dbReference>
<protein>
    <submittedName>
        <fullName evidence="7">Uncharacterized protein</fullName>
    </submittedName>
</protein>
<dbReference type="PANTHER" id="PTHR13952:SF5">
    <property type="entry name" value="U1 SMALL NUCLEAR RIBONUCLEOPROTEIN 70 KDA"/>
    <property type="match status" value="1"/>
</dbReference>
<comment type="subcellular location">
    <subcellularLocation>
        <location evidence="1">Nucleus</location>
    </subcellularLocation>
</comment>
<evidence type="ECO:0000256" key="4">
    <source>
        <dbReference type="ARBA" id="ARBA00023274"/>
    </source>
</evidence>
<dbReference type="InterPro" id="IPR000504">
    <property type="entry name" value="RRM_dom"/>
</dbReference>
<dbReference type="InterPro" id="IPR022023">
    <property type="entry name" value="U1snRNP70_N"/>
</dbReference>
<accession>A0AAF1BAW1</accession>
<keyword evidence="4" id="KW-0687">Ribonucleoprotein</keyword>
<dbReference type="InterPro" id="IPR012677">
    <property type="entry name" value="Nucleotide-bd_a/b_plait_sf"/>
</dbReference>
<feature type="domain" description="U1 small nuclear ribonucleoprotein of 70kDa N-terminal" evidence="6">
    <location>
        <begin position="45"/>
        <end position="133"/>
    </location>
</feature>
<dbReference type="InterPro" id="IPR035979">
    <property type="entry name" value="RBD_domain_sf"/>
</dbReference>
<dbReference type="AlphaFoldDB" id="A0AAF1BAW1"/>
<dbReference type="GO" id="GO:0030619">
    <property type="term" value="F:U1 snRNA binding"/>
    <property type="evidence" value="ECO:0007669"/>
    <property type="project" value="TreeGrafter"/>
</dbReference>
<proteinExistence type="predicted"/>
<evidence type="ECO:0000313" key="8">
    <source>
        <dbReference type="Proteomes" id="UP000077755"/>
    </source>
</evidence>
<keyword evidence="2" id="KW-0694">RNA-binding</keyword>
<dbReference type="GO" id="GO:0071004">
    <property type="term" value="C:U2-type prespliceosome"/>
    <property type="evidence" value="ECO:0007669"/>
    <property type="project" value="TreeGrafter"/>
</dbReference>